<dbReference type="Pfam" id="PF00512">
    <property type="entry name" value="HisKA"/>
    <property type="match status" value="1"/>
</dbReference>
<dbReference type="InterPro" id="IPR035965">
    <property type="entry name" value="PAS-like_dom_sf"/>
</dbReference>
<dbReference type="InterPro" id="IPR000700">
    <property type="entry name" value="PAS-assoc_C"/>
</dbReference>
<dbReference type="PANTHER" id="PTHR43304">
    <property type="entry name" value="PHYTOCHROME-LIKE PROTEIN CPH1"/>
    <property type="match status" value="1"/>
</dbReference>
<dbReference type="NCBIfam" id="TIGR00229">
    <property type="entry name" value="sensory_box"/>
    <property type="match status" value="2"/>
</dbReference>
<dbReference type="SUPFAM" id="SSF55874">
    <property type="entry name" value="ATPase domain of HSP90 chaperone/DNA topoisomerase II/histidine kinase"/>
    <property type="match status" value="1"/>
</dbReference>
<evidence type="ECO:0000256" key="4">
    <source>
        <dbReference type="ARBA" id="ARBA00022679"/>
    </source>
</evidence>
<accession>M0ARF9</accession>
<dbReference type="PROSITE" id="PS50113">
    <property type="entry name" value="PAC"/>
    <property type="match status" value="1"/>
</dbReference>
<dbReference type="AlphaFoldDB" id="M0ARF9"/>
<dbReference type="InterPro" id="IPR036097">
    <property type="entry name" value="HisK_dim/P_sf"/>
</dbReference>
<dbReference type="Gene3D" id="1.10.287.130">
    <property type="match status" value="1"/>
</dbReference>
<evidence type="ECO:0000256" key="3">
    <source>
        <dbReference type="ARBA" id="ARBA00022553"/>
    </source>
</evidence>
<keyword evidence="5 9" id="KW-0418">Kinase</keyword>
<evidence type="ECO:0000259" key="7">
    <source>
        <dbReference type="PROSITE" id="PS50112"/>
    </source>
</evidence>
<evidence type="ECO:0000256" key="5">
    <source>
        <dbReference type="ARBA" id="ARBA00022777"/>
    </source>
</evidence>
<comment type="caution">
    <text evidence="9">The sequence shown here is derived from an EMBL/GenBank/DDBJ whole genome shotgun (WGS) entry which is preliminary data.</text>
</comment>
<dbReference type="InterPro" id="IPR004358">
    <property type="entry name" value="Sig_transdc_His_kin-like_C"/>
</dbReference>
<protein>
    <recommendedName>
        <fullName evidence="2">histidine kinase</fullName>
        <ecNumber evidence="2">2.7.13.3</ecNumber>
    </recommendedName>
</protein>
<dbReference type="InterPro" id="IPR003661">
    <property type="entry name" value="HisK_dim/P_dom"/>
</dbReference>
<dbReference type="InterPro" id="IPR013656">
    <property type="entry name" value="PAS_4"/>
</dbReference>
<dbReference type="SMART" id="SM00387">
    <property type="entry name" value="HATPase_c"/>
    <property type="match status" value="1"/>
</dbReference>
<name>M0ARF9_9EURY</name>
<evidence type="ECO:0000259" key="8">
    <source>
        <dbReference type="PROSITE" id="PS50113"/>
    </source>
</evidence>
<dbReference type="CDD" id="cd00130">
    <property type="entry name" value="PAS"/>
    <property type="match status" value="2"/>
</dbReference>
<dbReference type="PANTHER" id="PTHR43304:SF1">
    <property type="entry name" value="PAC DOMAIN-CONTAINING PROTEIN"/>
    <property type="match status" value="1"/>
</dbReference>
<evidence type="ECO:0000259" key="6">
    <source>
        <dbReference type="PROSITE" id="PS50109"/>
    </source>
</evidence>
<dbReference type="SMART" id="SM00091">
    <property type="entry name" value="PAS"/>
    <property type="match status" value="3"/>
</dbReference>
<dbReference type="InterPro" id="IPR000014">
    <property type="entry name" value="PAS"/>
</dbReference>
<dbReference type="SMART" id="SM00388">
    <property type="entry name" value="HisKA"/>
    <property type="match status" value="1"/>
</dbReference>
<feature type="domain" description="PAC" evidence="8">
    <location>
        <begin position="273"/>
        <end position="325"/>
    </location>
</feature>
<evidence type="ECO:0000313" key="9">
    <source>
        <dbReference type="EMBL" id="ELZ00917.1"/>
    </source>
</evidence>
<dbReference type="FunFam" id="3.30.565.10:FF:000006">
    <property type="entry name" value="Sensor histidine kinase WalK"/>
    <property type="match status" value="1"/>
</dbReference>
<dbReference type="Proteomes" id="UP000011693">
    <property type="component" value="Unassembled WGS sequence"/>
</dbReference>
<dbReference type="SUPFAM" id="SSF47384">
    <property type="entry name" value="Homodimeric domain of signal transducing histidine kinase"/>
    <property type="match status" value="1"/>
</dbReference>
<dbReference type="GO" id="GO:0000155">
    <property type="term" value="F:phosphorelay sensor kinase activity"/>
    <property type="evidence" value="ECO:0007669"/>
    <property type="project" value="InterPro"/>
</dbReference>
<dbReference type="PROSITE" id="PS50109">
    <property type="entry name" value="HIS_KIN"/>
    <property type="match status" value="1"/>
</dbReference>
<feature type="domain" description="PAS" evidence="7">
    <location>
        <begin position="322"/>
        <end position="381"/>
    </location>
</feature>
<dbReference type="EC" id="2.7.13.3" evidence="2"/>
<dbReference type="Pfam" id="PF13426">
    <property type="entry name" value="PAS_9"/>
    <property type="match status" value="1"/>
</dbReference>
<evidence type="ECO:0000256" key="2">
    <source>
        <dbReference type="ARBA" id="ARBA00012438"/>
    </source>
</evidence>
<feature type="domain" description="Histidine kinase" evidence="6">
    <location>
        <begin position="455"/>
        <end position="668"/>
    </location>
</feature>
<dbReference type="InterPro" id="IPR036890">
    <property type="entry name" value="HATPase_C_sf"/>
</dbReference>
<evidence type="ECO:0000313" key="10">
    <source>
        <dbReference type="Proteomes" id="UP000011693"/>
    </source>
</evidence>
<dbReference type="STRING" id="1227492.C482_08653"/>
<dbReference type="Pfam" id="PF08448">
    <property type="entry name" value="PAS_4"/>
    <property type="match status" value="2"/>
</dbReference>
<dbReference type="EMBL" id="AOIN01000047">
    <property type="protein sequence ID" value="ELZ00917.1"/>
    <property type="molecule type" value="Genomic_DNA"/>
</dbReference>
<dbReference type="PROSITE" id="PS50112">
    <property type="entry name" value="PAS"/>
    <property type="match status" value="2"/>
</dbReference>
<comment type="catalytic activity">
    <reaction evidence="1">
        <text>ATP + protein L-histidine = ADP + protein N-phospho-L-histidine.</text>
        <dbReference type="EC" id="2.7.13.3"/>
    </reaction>
</comment>
<dbReference type="PRINTS" id="PR00344">
    <property type="entry name" value="BCTRLSENSOR"/>
</dbReference>
<dbReference type="Pfam" id="PF02518">
    <property type="entry name" value="HATPase_c"/>
    <property type="match status" value="1"/>
</dbReference>
<sequence>MTGSSLTDALRETLVLFEAGGAPLTTAEVAEQLDLGRQSTYERLERLVDHDRLETKTVGANGRVWWQPSTNGHAFTTGRQRNAIDSDLGEVFDRISDGFYALDDELRFRYLNDRAADLLGLDEAVIGTDIRNGNLTKTFENALYDALETQAPVTFEDHHSPWEKWLQIVIYPSESGLSVYSRDITERKRRERELARYETIVETSPIGITIVGSDGEMQFANDRAEEIYGRSKDEINDLSFDDPNWSEVDVDGEPLPDDEKPFLQIMERGEPVLDHLSGVSRPDGERVWISVNGAPVYDDCEEIDSVVFSIEDITDRFERERKLEQYETVVETAHDGIYVLDEERQFELVNESFADLTSFSRTALLGQHVSAVFDGEFASPEAEQWESEATDELPLFEETITAGPNETQTVENRFVFLDEDSQEQQIGVTRDVTQREEYRQQLVESNERLSQFAYAVSHDLQEPLRMVTSYLQLLERRYGDDLDEDADEFIDYAVDGAERMREMIDDLLEYSRVGTQGDPFEPVELNEVINDACTDLQLQIENSDAHIESGSLPQVSGDKGQLCRVFQNVLSNAIEYSGDDPPRIAVSAERDGSKWRISVRDEGIGIDPEKTDRIFEVFQRLHSRDESEGTGIGLALCRRIIERHDGEIWVESEPGEGSTFSFMLSPAHDTE</sequence>
<dbReference type="SUPFAM" id="SSF55785">
    <property type="entry name" value="PYP-like sensor domain (PAS domain)"/>
    <property type="match status" value="3"/>
</dbReference>
<keyword evidence="10" id="KW-1185">Reference proteome</keyword>
<organism evidence="9 10">
    <name type="scientific">Natrialba chahannaoensis JCM 10990</name>
    <dbReference type="NCBI Taxonomy" id="1227492"/>
    <lineage>
        <taxon>Archaea</taxon>
        <taxon>Methanobacteriati</taxon>
        <taxon>Methanobacteriota</taxon>
        <taxon>Stenosarchaea group</taxon>
        <taxon>Halobacteria</taxon>
        <taxon>Halobacteriales</taxon>
        <taxon>Natrialbaceae</taxon>
        <taxon>Natrialba</taxon>
    </lineage>
</organism>
<gene>
    <name evidence="9" type="ORF">C482_08653</name>
</gene>
<dbReference type="PATRIC" id="fig|1227492.4.peg.1695"/>
<dbReference type="OrthoDB" id="106630at2157"/>
<feature type="domain" description="PAS" evidence="7">
    <location>
        <begin position="193"/>
        <end position="235"/>
    </location>
</feature>
<keyword evidence="4" id="KW-0808">Transferase</keyword>
<proteinExistence type="predicted"/>
<dbReference type="SUPFAM" id="SSF46785">
    <property type="entry name" value="Winged helix' DNA-binding domain"/>
    <property type="match status" value="1"/>
</dbReference>
<keyword evidence="3" id="KW-0597">Phosphoprotein</keyword>
<reference evidence="9 10" key="1">
    <citation type="journal article" date="2014" name="PLoS Genet.">
        <title>Phylogenetically driven sequencing of extremely halophilic archaea reveals strategies for static and dynamic osmo-response.</title>
        <authorList>
            <person name="Becker E.A."/>
            <person name="Seitzer P.M."/>
            <person name="Tritt A."/>
            <person name="Larsen D."/>
            <person name="Krusor M."/>
            <person name="Yao A.I."/>
            <person name="Wu D."/>
            <person name="Madern D."/>
            <person name="Eisen J.A."/>
            <person name="Darling A.E."/>
            <person name="Facciotti M.T."/>
        </authorList>
    </citation>
    <scope>NUCLEOTIDE SEQUENCE [LARGE SCALE GENOMIC DNA]</scope>
    <source>
        <strain evidence="9 10">JCM 10990</strain>
    </source>
</reference>
<dbReference type="InterPro" id="IPR003594">
    <property type="entry name" value="HATPase_dom"/>
</dbReference>
<dbReference type="InterPro" id="IPR036390">
    <property type="entry name" value="WH_DNA-bd_sf"/>
</dbReference>
<dbReference type="InterPro" id="IPR005467">
    <property type="entry name" value="His_kinase_dom"/>
</dbReference>
<dbReference type="Gene3D" id="3.30.565.10">
    <property type="entry name" value="Histidine kinase-like ATPase, C-terminal domain"/>
    <property type="match status" value="1"/>
</dbReference>
<dbReference type="InterPro" id="IPR052162">
    <property type="entry name" value="Sensor_kinase/Photoreceptor"/>
</dbReference>
<dbReference type="Gene3D" id="3.30.450.20">
    <property type="entry name" value="PAS domain"/>
    <property type="match status" value="3"/>
</dbReference>
<dbReference type="RefSeq" id="WP_006167119.1">
    <property type="nucleotide sequence ID" value="NZ_AOIN01000047.1"/>
</dbReference>
<dbReference type="CDD" id="cd00082">
    <property type="entry name" value="HisKA"/>
    <property type="match status" value="1"/>
</dbReference>
<evidence type="ECO:0000256" key="1">
    <source>
        <dbReference type="ARBA" id="ARBA00000085"/>
    </source>
</evidence>